<dbReference type="OrthoDB" id="5835829at2759"/>
<dbReference type="InterPro" id="IPR002213">
    <property type="entry name" value="UDP_glucos_trans"/>
</dbReference>
<keyword evidence="4" id="KW-1185">Reference proteome</keyword>
<dbReference type="GO" id="GO:0050505">
    <property type="term" value="F:hydroquinone glucosyltransferase activity"/>
    <property type="evidence" value="ECO:0007669"/>
    <property type="project" value="UniProtKB-EC"/>
</dbReference>
<evidence type="ECO:0000313" key="3">
    <source>
        <dbReference type="EMBL" id="PKA66805.1"/>
    </source>
</evidence>
<evidence type="ECO:0000256" key="1">
    <source>
        <dbReference type="ARBA" id="ARBA00009995"/>
    </source>
</evidence>
<dbReference type="EC" id="2.4.1.218" evidence="3"/>
<proteinExistence type="inferred from homology"/>
<comment type="similarity">
    <text evidence="1">Belongs to the UDP-glycosyltransferase family.</text>
</comment>
<sequence length="458" mass="50789">MDVEPIKLHVVMMPWLAMGHLFPFFELSKRLALLGHRVSFLASPANLRRLPVLPPSLSHLVELVPCPLPPVENLPENVESTVDLPSDDVRPFLTQAFFSIERRLADFLDDSSRPKPDWILYDIITSRWVPALAARHGVSCAPFRPYSAAAICFFGWFLGYDSPEQLTVVPEFVPFPTTVVFTPFEARQIIPFLPKFLSPSESSRGSRGKFMAIRTCREFEPEWLELLGKIHDGQPIVPVGLLPPSFDDGDSSQTWVRISAWLDQNREPGSVVFAAFGSEVKLTREQIDEIAAGLEGSEVPFVWALRAGSPPAGFGDRTGGRGLVVEGWVPQARLLAHESVGGFLTHGGWNSIVEGLTAGVALVVLPMQFDQGLNARLLEEKGLGVEVVRGREDGLISGEEIARKLRAAMAEEEEDGEGLRARVRKGKERFGGEEMQGKYMEEFVKHLWENRGGLCIDV</sequence>
<dbReference type="Pfam" id="PF00201">
    <property type="entry name" value="UDPGT"/>
    <property type="match status" value="1"/>
</dbReference>
<dbReference type="CDD" id="cd03784">
    <property type="entry name" value="GT1_Gtf-like"/>
    <property type="match status" value="1"/>
</dbReference>
<dbReference type="InterPro" id="IPR050481">
    <property type="entry name" value="UDP-glycosyltransf_plant"/>
</dbReference>
<dbReference type="PANTHER" id="PTHR48049:SF132">
    <property type="entry name" value="GLYCOSYLTRANSFERASE"/>
    <property type="match status" value="1"/>
</dbReference>
<name>A0A2I0BG80_9ASPA</name>
<accession>A0A2I0BG80</accession>
<dbReference type="SUPFAM" id="SSF53756">
    <property type="entry name" value="UDP-Glycosyltransferase/glycogen phosphorylase"/>
    <property type="match status" value="1"/>
</dbReference>
<dbReference type="Proteomes" id="UP000236161">
    <property type="component" value="Unassembled WGS sequence"/>
</dbReference>
<dbReference type="EMBL" id="KZ451885">
    <property type="protein sequence ID" value="PKA66805.1"/>
    <property type="molecule type" value="Genomic_DNA"/>
</dbReference>
<dbReference type="PANTHER" id="PTHR48049">
    <property type="entry name" value="GLYCOSYLTRANSFERASE"/>
    <property type="match status" value="1"/>
</dbReference>
<dbReference type="AlphaFoldDB" id="A0A2I0BG80"/>
<evidence type="ECO:0000313" key="4">
    <source>
        <dbReference type="Proteomes" id="UP000236161"/>
    </source>
</evidence>
<protein>
    <submittedName>
        <fullName evidence="3">UDP-rhamnose:rhamnosyltransferase 1</fullName>
        <ecNumber evidence="3">2.4.1.218</ecNumber>
    </submittedName>
</protein>
<dbReference type="Gene3D" id="3.40.50.2000">
    <property type="entry name" value="Glycogen Phosphorylase B"/>
    <property type="match status" value="2"/>
</dbReference>
<reference evidence="3 4" key="1">
    <citation type="journal article" date="2017" name="Nature">
        <title>The Apostasia genome and the evolution of orchids.</title>
        <authorList>
            <person name="Zhang G.Q."/>
            <person name="Liu K.W."/>
            <person name="Li Z."/>
            <person name="Lohaus R."/>
            <person name="Hsiao Y.Y."/>
            <person name="Niu S.C."/>
            <person name="Wang J.Y."/>
            <person name="Lin Y.C."/>
            <person name="Xu Q."/>
            <person name="Chen L.J."/>
            <person name="Yoshida K."/>
            <person name="Fujiwara S."/>
            <person name="Wang Z.W."/>
            <person name="Zhang Y.Q."/>
            <person name="Mitsuda N."/>
            <person name="Wang M."/>
            <person name="Liu G.H."/>
            <person name="Pecoraro L."/>
            <person name="Huang H.X."/>
            <person name="Xiao X.J."/>
            <person name="Lin M."/>
            <person name="Wu X.Y."/>
            <person name="Wu W.L."/>
            <person name="Chen Y.Y."/>
            <person name="Chang S.B."/>
            <person name="Sakamoto S."/>
            <person name="Ohme-Takagi M."/>
            <person name="Yagi M."/>
            <person name="Zeng S.J."/>
            <person name="Shen C.Y."/>
            <person name="Yeh C.M."/>
            <person name="Luo Y.B."/>
            <person name="Tsai W.C."/>
            <person name="Van de Peer Y."/>
            <person name="Liu Z.J."/>
        </authorList>
    </citation>
    <scope>NUCLEOTIDE SEQUENCE [LARGE SCALE GENOMIC DNA]</scope>
    <source>
        <strain evidence="4">cv. Shenzhen</strain>
        <tissue evidence="3">Stem</tissue>
    </source>
</reference>
<dbReference type="FunFam" id="3.40.50.2000:FF:000037">
    <property type="entry name" value="Glycosyltransferase"/>
    <property type="match status" value="1"/>
</dbReference>
<keyword evidence="2 3" id="KW-0808">Transferase</keyword>
<gene>
    <name evidence="3" type="primary">GT4</name>
    <name evidence="3" type="ORF">AXF42_Ash003461</name>
</gene>
<keyword evidence="3" id="KW-0328">Glycosyltransferase</keyword>
<evidence type="ECO:0000256" key="2">
    <source>
        <dbReference type="ARBA" id="ARBA00022679"/>
    </source>
</evidence>
<organism evidence="3 4">
    <name type="scientific">Apostasia shenzhenica</name>
    <dbReference type="NCBI Taxonomy" id="1088818"/>
    <lineage>
        <taxon>Eukaryota</taxon>
        <taxon>Viridiplantae</taxon>
        <taxon>Streptophyta</taxon>
        <taxon>Embryophyta</taxon>
        <taxon>Tracheophyta</taxon>
        <taxon>Spermatophyta</taxon>
        <taxon>Magnoliopsida</taxon>
        <taxon>Liliopsida</taxon>
        <taxon>Asparagales</taxon>
        <taxon>Orchidaceae</taxon>
        <taxon>Apostasioideae</taxon>
        <taxon>Apostasia</taxon>
    </lineage>
</organism>